<protein>
    <submittedName>
        <fullName evidence="1">Uncharacterized protein</fullName>
    </submittedName>
</protein>
<name>A0A0M8PGR3_9EURO</name>
<evidence type="ECO:0000313" key="1">
    <source>
        <dbReference type="EMBL" id="KOS47831.1"/>
    </source>
</evidence>
<comment type="caution">
    <text evidence="1">The sequence shown here is derived from an EMBL/GenBank/DDBJ whole genome shotgun (WGS) entry which is preliminary data.</text>
</comment>
<accession>A0A0M8PGR3</accession>
<organism evidence="1 2">
    <name type="scientific">Penicillium nordicum</name>
    <dbReference type="NCBI Taxonomy" id="229535"/>
    <lineage>
        <taxon>Eukaryota</taxon>
        <taxon>Fungi</taxon>
        <taxon>Dikarya</taxon>
        <taxon>Ascomycota</taxon>
        <taxon>Pezizomycotina</taxon>
        <taxon>Eurotiomycetes</taxon>
        <taxon>Eurotiomycetidae</taxon>
        <taxon>Eurotiales</taxon>
        <taxon>Aspergillaceae</taxon>
        <taxon>Penicillium</taxon>
    </lineage>
</organism>
<keyword evidence="2" id="KW-1185">Reference proteome</keyword>
<gene>
    <name evidence="1" type="ORF">ACN38_g1127</name>
</gene>
<sequence>MSGVELGLAIFGTLDLCLRYGKAVVEKYKAFHEAEHEIGERKLAIEATWAKISQQLAFLRRVWGSLSKDHQDYQDLQNRIILVLQKKLEAAAL</sequence>
<reference evidence="1 2" key="1">
    <citation type="submission" date="2015-08" db="EMBL/GenBank/DDBJ databases">
        <title>Genome sequencing of Penicillium nordicum.</title>
        <authorList>
            <person name="Nguyen H.D."/>
            <person name="Seifert K.A."/>
        </authorList>
    </citation>
    <scope>NUCLEOTIDE SEQUENCE [LARGE SCALE GENOMIC DNA]</scope>
    <source>
        <strain evidence="1 2">DAOMC 185683</strain>
    </source>
</reference>
<dbReference type="STRING" id="229535.A0A0M8PGR3"/>
<dbReference type="EMBL" id="LHQQ01000011">
    <property type="protein sequence ID" value="KOS47831.1"/>
    <property type="molecule type" value="Genomic_DNA"/>
</dbReference>
<dbReference type="Proteomes" id="UP000037696">
    <property type="component" value="Unassembled WGS sequence"/>
</dbReference>
<evidence type="ECO:0000313" key="2">
    <source>
        <dbReference type="Proteomes" id="UP000037696"/>
    </source>
</evidence>
<dbReference type="AlphaFoldDB" id="A0A0M8PGR3"/>
<proteinExistence type="predicted"/>
<dbReference type="OrthoDB" id="1911848at2759"/>